<dbReference type="Pfam" id="PF06041">
    <property type="entry name" value="DUF924"/>
    <property type="match status" value="1"/>
</dbReference>
<reference evidence="1" key="1">
    <citation type="submission" date="2021-01" db="EMBL/GenBank/DDBJ databases">
        <title>Rhizobium sp. strain KVB221 16S ribosomal RNA gene Genome sequencing and assembly.</title>
        <authorList>
            <person name="Kang M."/>
        </authorList>
    </citation>
    <scope>NUCLEOTIDE SEQUENCE</scope>
    <source>
        <strain evidence="1">KVB221</strain>
    </source>
</reference>
<dbReference type="Proteomes" id="UP000633219">
    <property type="component" value="Unassembled WGS sequence"/>
</dbReference>
<dbReference type="InterPro" id="IPR010323">
    <property type="entry name" value="DUF924"/>
</dbReference>
<dbReference type="Gene3D" id="1.25.40.10">
    <property type="entry name" value="Tetratricopeptide repeat domain"/>
    <property type="match status" value="1"/>
</dbReference>
<dbReference type="Gene3D" id="1.20.58.320">
    <property type="entry name" value="TPR-like"/>
    <property type="match status" value="1"/>
</dbReference>
<dbReference type="AlphaFoldDB" id="A0A937CP40"/>
<evidence type="ECO:0000313" key="1">
    <source>
        <dbReference type="EMBL" id="MBL0371377.1"/>
    </source>
</evidence>
<evidence type="ECO:0000313" key="2">
    <source>
        <dbReference type="Proteomes" id="UP000633219"/>
    </source>
</evidence>
<dbReference type="InterPro" id="IPR011990">
    <property type="entry name" value="TPR-like_helical_dom_sf"/>
</dbReference>
<keyword evidence="2" id="KW-1185">Reference proteome</keyword>
<accession>A0A937CP40</accession>
<sequence length="180" mass="20922">MNDEIKAVLDFWFAPERQAFWFERSDAFDEEIRQRFAALYERAKAGELNQWAQTSDGALALTIVLDQFPRNMFRNSPRAFESDQQARTLCRTILAEGLDQGRSVTERQFMYLPLMHSEALRDQKDSVDQYRALGDANTLDFAVRHHDIVARFGCFPHRNEVVGRHTTDEEAEFLKTNPGF</sequence>
<dbReference type="EMBL" id="JAEQNC010000002">
    <property type="protein sequence ID" value="MBL0371377.1"/>
    <property type="molecule type" value="Genomic_DNA"/>
</dbReference>
<dbReference type="SUPFAM" id="SSF48452">
    <property type="entry name" value="TPR-like"/>
    <property type="match status" value="1"/>
</dbReference>
<proteinExistence type="predicted"/>
<protein>
    <submittedName>
        <fullName evidence="1">DUF924 domain-containing protein</fullName>
    </submittedName>
</protein>
<organism evidence="1 2">
    <name type="scientific">Rhizobium setariae</name>
    <dbReference type="NCBI Taxonomy" id="2801340"/>
    <lineage>
        <taxon>Bacteria</taxon>
        <taxon>Pseudomonadati</taxon>
        <taxon>Pseudomonadota</taxon>
        <taxon>Alphaproteobacteria</taxon>
        <taxon>Hyphomicrobiales</taxon>
        <taxon>Rhizobiaceae</taxon>
        <taxon>Rhizobium/Agrobacterium group</taxon>
        <taxon>Rhizobium</taxon>
    </lineage>
</organism>
<name>A0A937CP40_9HYPH</name>
<comment type="caution">
    <text evidence="1">The sequence shown here is derived from an EMBL/GenBank/DDBJ whole genome shotgun (WGS) entry which is preliminary data.</text>
</comment>
<gene>
    <name evidence="1" type="ORF">JJB09_04995</name>
</gene>
<dbReference type="RefSeq" id="WP_201653987.1">
    <property type="nucleotide sequence ID" value="NZ_JAEQNC010000002.1"/>
</dbReference>